<dbReference type="InterPro" id="IPR003018">
    <property type="entry name" value="GAF"/>
</dbReference>
<dbReference type="RefSeq" id="WP_151758386.1">
    <property type="nucleotide sequence ID" value="NZ_BKZW01000002.1"/>
</dbReference>
<dbReference type="SUPFAM" id="SSF55874">
    <property type="entry name" value="ATPase domain of HSP90 chaperone/DNA topoisomerase II/histidine kinase"/>
    <property type="match status" value="1"/>
</dbReference>
<dbReference type="Gene3D" id="3.30.450.40">
    <property type="match status" value="1"/>
</dbReference>
<dbReference type="SUPFAM" id="SSF55781">
    <property type="entry name" value="GAF domain-like"/>
    <property type="match status" value="1"/>
</dbReference>
<reference evidence="8 9" key="1">
    <citation type="submission" date="2019-10" db="EMBL/GenBank/DDBJ databases">
        <title>Dictyobacter vulcani sp. nov., within the class Ktedonobacteria, isolated from soil of volcanic Mt. Zao.</title>
        <authorList>
            <person name="Zheng Y."/>
            <person name="Wang C.M."/>
            <person name="Sakai Y."/>
            <person name="Abe K."/>
            <person name="Yokota A."/>
            <person name="Yabe S."/>
        </authorList>
    </citation>
    <scope>NUCLEOTIDE SEQUENCE [LARGE SCALE GENOMIC DNA]</scope>
    <source>
        <strain evidence="8 9">W12</strain>
    </source>
</reference>
<dbReference type="GO" id="GO:0000155">
    <property type="term" value="F:phosphorelay sensor kinase activity"/>
    <property type="evidence" value="ECO:0007669"/>
    <property type="project" value="InterPro"/>
</dbReference>
<comment type="catalytic activity">
    <reaction evidence="1">
        <text>ATP + protein L-histidine = ADP + protein N-phospho-L-histidine.</text>
        <dbReference type="EC" id="2.7.13.3"/>
    </reaction>
</comment>
<keyword evidence="4" id="KW-0808">Transferase</keyword>
<name>A0A5J4KSN2_9CHLR</name>
<dbReference type="Gene3D" id="3.30.565.10">
    <property type="entry name" value="Histidine kinase-like ATPase, C-terminal domain"/>
    <property type="match status" value="1"/>
</dbReference>
<accession>A0A5J4KSN2</accession>
<dbReference type="InterPro" id="IPR029016">
    <property type="entry name" value="GAF-like_dom_sf"/>
</dbReference>
<dbReference type="InterPro" id="IPR005467">
    <property type="entry name" value="His_kinase_dom"/>
</dbReference>
<dbReference type="InterPro" id="IPR036097">
    <property type="entry name" value="HisK_dim/P_sf"/>
</dbReference>
<dbReference type="SMART" id="SM00387">
    <property type="entry name" value="HATPase_c"/>
    <property type="match status" value="1"/>
</dbReference>
<organism evidence="8 9">
    <name type="scientific">Dictyobacter vulcani</name>
    <dbReference type="NCBI Taxonomy" id="2607529"/>
    <lineage>
        <taxon>Bacteria</taxon>
        <taxon>Bacillati</taxon>
        <taxon>Chloroflexota</taxon>
        <taxon>Ktedonobacteria</taxon>
        <taxon>Ktedonobacterales</taxon>
        <taxon>Dictyobacteraceae</taxon>
        <taxon>Dictyobacter</taxon>
    </lineage>
</organism>
<proteinExistence type="predicted"/>
<dbReference type="Pfam" id="PF02518">
    <property type="entry name" value="HATPase_c"/>
    <property type="match status" value="1"/>
</dbReference>
<dbReference type="EMBL" id="BKZW01000002">
    <property type="protein sequence ID" value="GER90683.1"/>
    <property type="molecule type" value="Genomic_DNA"/>
</dbReference>
<dbReference type="PANTHER" id="PTHR43711:SF31">
    <property type="entry name" value="HISTIDINE KINASE"/>
    <property type="match status" value="1"/>
</dbReference>
<sequence length="747" mass="82871">MKPLNIRQPLSESERFAALSRIGAALMSERDEEKLLRHIAQTSVDLIGAEFAAFTLRPINDHGELLVPAEGHLFHLAAVIGVTKEQEELFRQIPLGGEGLLAPIFRHGVSVLVPDVLKAPKADRAHSSNAVSDARTAAAAFAHGQLSPEQLHSIGLPHGHPTLRSFLGAPLLDSERQVRGGLLLGHSQPDQFQKAHEEILMSLAAQAAVALENARLYNVMHARAQELNAIFESIADGVTLVDAQGQIVRENHWAQELRKQLEQYPQGKQALEALLHGPARSACQGISEHDVSVKITDENQEVREFIVNASPLRQPPVQSQTRKMERLGGYHSLPVTTGSVVIWHDVTEIRRLQRERQLYTEAEARRSLLQHILDELPSSVYLVHGKDARLVLANQAASKVWGVAWPHEKPMLEFLHDNHIQLFQVDGRPLPQDQLATLRAVQLGETVYQRQEIIRHADGSNLPVLVNAIALDSRSFPLNVPSVPRGEYEPMAIVVHQDVSALKEAEALKDEFIGIAAHELRNPLAVLQGYVQLLQSQLRHTGVTLTPLQEESFQGIEQGTHRLTALTDDLLDVTRLQGGRLELRQEITDIIPLVKRLVKRFQLTSQQHQLHVTAQAEFLLVSIDTQRIEQVLSNLLNNAIKYSPQGGLIEIRIEENQAKNRVVVCVQDSGIGIPAQQQARIFGRFVRADNAQAHGIDGTGLGLYLSRELIERQGGHIWFQSIEGQGSTFFVSLPLVDIPQDQGMDTP</sequence>
<keyword evidence="9" id="KW-1185">Reference proteome</keyword>
<dbReference type="CDD" id="cd00082">
    <property type="entry name" value="HisKA"/>
    <property type="match status" value="1"/>
</dbReference>
<dbReference type="InterPro" id="IPR036890">
    <property type="entry name" value="HATPase_C_sf"/>
</dbReference>
<gene>
    <name evidence="8" type="ORF">KDW_48450</name>
</gene>
<dbReference type="InterPro" id="IPR000014">
    <property type="entry name" value="PAS"/>
</dbReference>
<keyword evidence="5 8" id="KW-0418">Kinase</keyword>
<dbReference type="SUPFAM" id="SSF47384">
    <property type="entry name" value="Homodimeric domain of signal transducing histidine kinase"/>
    <property type="match status" value="1"/>
</dbReference>
<dbReference type="PROSITE" id="PS50109">
    <property type="entry name" value="HIS_KIN"/>
    <property type="match status" value="1"/>
</dbReference>
<dbReference type="InterPro" id="IPR050736">
    <property type="entry name" value="Sensor_HK_Regulatory"/>
</dbReference>
<evidence type="ECO:0000256" key="2">
    <source>
        <dbReference type="ARBA" id="ARBA00012438"/>
    </source>
</evidence>
<evidence type="ECO:0000313" key="8">
    <source>
        <dbReference type="EMBL" id="GER90683.1"/>
    </source>
</evidence>
<dbReference type="Gene3D" id="1.10.287.130">
    <property type="match status" value="1"/>
</dbReference>
<dbReference type="InterPro" id="IPR035965">
    <property type="entry name" value="PAS-like_dom_sf"/>
</dbReference>
<dbReference type="PANTHER" id="PTHR43711">
    <property type="entry name" value="TWO-COMPONENT HISTIDINE KINASE"/>
    <property type="match status" value="1"/>
</dbReference>
<dbReference type="AlphaFoldDB" id="A0A5J4KSN2"/>
<evidence type="ECO:0000256" key="4">
    <source>
        <dbReference type="ARBA" id="ARBA00022679"/>
    </source>
</evidence>
<evidence type="ECO:0000256" key="3">
    <source>
        <dbReference type="ARBA" id="ARBA00022553"/>
    </source>
</evidence>
<dbReference type="Pfam" id="PF00512">
    <property type="entry name" value="HisKA"/>
    <property type="match status" value="1"/>
</dbReference>
<evidence type="ECO:0000313" key="9">
    <source>
        <dbReference type="Proteomes" id="UP000326912"/>
    </source>
</evidence>
<dbReference type="PRINTS" id="PR00344">
    <property type="entry name" value="BCTRLSENSOR"/>
</dbReference>
<dbReference type="Pfam" id="PF13185">
    <property type="entry name" value="GAF_2"/>
    <property type="match status" value="1"/>
</dbReference>
<protein>
    <recommendedName>
        <fullName evidence="2">histidine kinase</fullName>
        <ecNumber evidence="2">2.7.13.3</ecNumber>
    </recommendedName>
</protein>
<dbReference type="InterPro" id="IPR003661">
    <property type="entry name" value="HisK_dim/P_dom"/>
</dbReference>
<dbReference type="InterPro" id="IPR003594">
    <property type="entry name" value="HATPase_dom"/>
</dbReference>
<comment type="caution">
    <text evidence="8">The sequence shown here is derived from an EMBL/GenBank/DDBJ whole genome shotgun (WGS) entry which is preliminary data.</text>
</comment>
<dbReference type="SUPFAM" id="SSF55785">
    <property type="entry name" value="PYP-like sensor domain (PAS domain)"/>
    <property type="match status" value="1"/>
</dbReference>
<evidence type="ECO:0000256" key="6">
    <source>
        <dbReference type="ARBA" id="ARBA00023012"/>
    </source>
</evidence>
<dbReference type="SMART" id="SM00388">
    <property type="entry name" value="HisKA"/>
    <property type="match status" value="1"/>
</dbReference>
<dbReference type="SMART" id="SM00065">
    <property type="entry name" value="GAF"/>
    <property type="match status" value="1"/>
</dbReference>
<dbReference type="Proteomes" id="UP000326912">
    <property type="component" value="Unassembled WGS sequence"/>
</dbReference>
<evidence type="ECO:0000256" key="5">
    <source>
        <dbReference type="ARBA" id="ARBA00022777"/>
    </source>
</evidence>
<dbReference type="FunFam" id="3.30.565.10:FF:000006">
    <property type="entry name" value="Sensor histidine kinase WalK"/>
    <property type="match status" value="1"/>
</dbReference>
<evidence type="ECO:0000259" key="7">
    <source>
        <dbReference type="PROSITE" id="PS50109"/>
    </source>
</evidence>
<dbReference type="InterPro" id="IPR004358">
    <property type="entry name" value="Sig_transdc_His_kin-like_C"/>
</dbReference>
<keyword evidence="6" id="KW-0902">Two-component regulatory system</keyword>
<feature type="domain" description="Histidine kinase" evidence="7">
    <location>
        <begin position="515"/>
        <end position="737"/>
    </location>
</feature>
<dbReference type="Gene3D" id="3.30.450.20">
    <property type="entry name" value="PAS domain"/>
    <property type="match status" value="2"/>
</dbReference>
<keyword evidence="3" id="KW-0597">Phosphoprotein</keyword>
<dbReference type="SMART" id="SM00091">
    <property type="entry name" value="PAS"/>
    <property type="match status" value="2"/>
</dbReference>
<dbReference type="EC" id="2.7.13.3" evidence="2"/>
<dbReference type="CDD" id="cd16922">
    <property type="entry name" value="HATPase_EvgS-ArcB-TorS-like"/>
    <property type="match status" value="1"/>
</dbReference>
<evidence type="ECO:0000256" key="1">
    <source>
        <dbReference type="ARBA" id="ARBA00000085"/>
    </source>
</evidence>